<proteinExistence type="predicted"/>
<organism evidence="1 2">
    <name type="scientific">Vibrio splendidus</name>
    <dbReference type="NCBI Taxonomy" id="29497"/>
    <lineage>
        <taxon>Bacteria</taxon>
        <taxon>Pseudomonadati</taxon>
        <taxon>Pseudomonadota</taxon>
        <taxon>Gammaproteobacteria</taxon>
        <taxon>Vibrionales</taxon>
        <taxon>Vibrionaceae</taxon>
        <taxon>Vibrio</taxon>
    </lineage>
</organism>
<accession>A0A2N7CCU6</accession>
<dbReference type="RefSeq" id="WP_102482773.1">
    <property type="nucleotide sequence ID" value="NZ_MCSW01000182.1"/>
</dbReference>
<evidence type="ECO:0000313" key="2">
    <source>
        <dbReference type="Proteomes" id="UP000235405"/>
    </source>
</evidence>
<dbReference type="EMBL" id="MCSW01000182">
    <property type="protein sequence ID" value="PMF20062.1"/>
    <property type="molecule type" value="Genomic_DNA"/>
</dbReference>
<comment type="caution">
    <text evidence="1">The sequence shown here is derived from an EMBL/GenBank/DDBJ whole genome shotgun (WGS) entry which is preliminary data.</text>
</comment>
<evidence type="ECO:0000313" key="1">
    <source>
        <dbReference type="EMBL" id="PMF20062.1"/>
    </source>
</evidence>
<dbReference type="AlphaFoldDB" id="A0A2N7CCU6"/>
<reference evidence="2" key="1">
    <citation type="submission" date="2016-07" db="EMBL/GenBank/DDBJ databases">
        <title>Nontailed viruses are major unrecognized killers of bacteria in the ocean.</title>
        <authorList>
            <person name="Kauffman K."/>
            <person name="Hussain F."/>
            <person name="Yang J."/>
            <person name="Arevalo P."/>
            <person name="Brown J."/>
            <person name="Cutler M."/>
            <person name="Kelly L."/>
            <person name="Polz M.F."/>
        </authorList>
    </citation>
    <scope>NUCLEOTIDE SEQUENCE [LARGE SCALE GENOMIC DNA]</scope>
    <source>
        <strain evidence="2">10N.286.54.F3</strain>
    </source>
</reference>
<gene>
    <name evidence="1" type="ORF">BCV19_12275</name>
</gene>
<protein>
    <submittedName>
        <fullName evidence="1">Uncharacterized protein</fullName>
    </submittedName>
</protein>
<sequence>MKEQIIIDLTNEMIEQSIIQTKKRAPDLKPHFNNLNMTKEQGNQIGFLGEFAACTYFGLNWLDNIRNDYKTIDTHDFLLGNAKVDVKTESVPDNIFNLLKYQSTKIEKPFFKHSSILDDKPYGRRLINAGQREELEKKHVVLFGAVNRDSIIKQRNGVFLEHLSGWLPLGYVTVKKAMEYPIIEKKPFPAKDPKYPTPVMAIRSSDLLSINNLKERYTNHINTYKN</sequence>
<dbReference type="Proteomes" id="UP000235405">
    <property type="component" value="Unassembled WGS sequence"/>
</dbReference>
<name>A0A2N7CCU6_VIBSP</name>